<proteinExistence type="predicted"/>
<reference evidence="1" key="1">
    <citation type="submission" date="2022-01" db="EMBL/GenBank/DDBJ databases">
        <title>Comparative genomics reveals a dynamic genome evolution in the ectomycorrhizal milk-cap (Lactarius) mushrooms.</title>
        <authorList>
            <consortium name="DOE Joint Genome Institute"/>
            <person name="Lebreton A."/>
            <person name="Tang N."/>
            <person name="Kuo A."/>
            <person name="LaButti K."/>
            <person name="Drula E."/>
            <person name="Barry K."/>
            <person name="Clum A."/>
            <person name="Lipzen A."/>
            <person name="Mousain D."/>
            <person name="Ng V."/>
            <person name="Wang R."/>
            <person name="Wang X."/>
            <person name="Dai Y."/>
            <person name="Henrissat B."/>
            <person name="Grigoriev I.V."/>
            <person name="Guerin-Laguette A."/>
            <person name="Yu F."/>
            <person name="Martin F.M."/>
        </authorList>
    </citation>
    <scope>NUCLEOTIDE SEQUENCE</scope>
    <source>
        <strain evidence="1">QP</strain>
    </source>
</reference>
<accession>A0AAD4LDC2</accession>
<dbReference type="Proteomes" id="UP001201163">
    <property type="component" value="Unassembled WGS sequence"/>
</dbReference>
<gene>
    <name evidence="1" type="ORF">EDB92DRAFT_1947298</name>
</gene>
<sequence>MRIRVQQYLAFAARLRANVFAPDYRGFADSTGTLSEAGVVLARRWDWLRVRGAGTGCALGTGVAVQFASALEVEADAGDKKTESGVAGWVYLAPPAVRERPRGMCSSPRSAN</sequence>
<dbReference type="EMBL" id="JAKELL010000036">
    <property type="protein sequence ID" value="KAH8989563.1"/>
    <property type="molecule type" value="Genomic_DNA"/>
</dbReference>
<keyword evidence="2" id="KW-1185">Reference proteome</keyword>
<evidence type="ECO:0000313" key="2">
    <source>
        <dbReference type="Proteomes" id="UP001201163"/>
    </source>
</evidence>
<name>A0AAD4LDC2_9AGAM</name>
<organism evidence="1 2">
    <name type="scientific">Lactarius akahatsu</name>
    <dbReference type="NCBI Taxonomy" id="416441"/>
    <lineage>
        <taxon>Eukaryota</taxon>
        <taxon>Fungi</taxon>
        <taxon>Dikarya</taxon>
        <taxon>Basidiomycota</taxon>
        <taxon>Agaricomycotina</taxon>
        <taxon>Agaricomycetes</taxon>
        <taxon>Russulales</taxon>
        <taxon>Russulaceae</taxon>
        <taxon>Lactarius</taxon>
    </lineage>
</organism>
<dbReference type="AlphaFoldDB" id="A0AAD4LDC2"/>
<protein>
    <submittedName>
        <fullName evidence="1">Uncharacterized protein</fullName>
    </submittedName>
</protein>
<evidence type="ECO:0000313" key="1">
    <source>
        <dbReference type="EMBL" id="KAH8989563.1"/>
    </source>
</evidence>
<comment type="caution">
    <text evidence="1">The sequence shown here is derived from an EMBL/GenBank/DDBJ whole genome shotgun (WGS) entry which is preliminary data.</text>
</comment>